<evidence type="ECO:0000256" key="4">
    <source>
        <dbReference type="ARBA" id="ARBA00022741"/>
    </source>
</evidence>
<proteinExistence type="inferred from homology"/>
<keyword evidence="5 8" id="KW-0067">ATP-binding</keyword>
<comment type="catalytic activity">
    <reaction evidence="7 8">
        <text>deamido-NAD(+) + L-glutamine + ATP + H2O = L-glutamate + AMP + diphosphate + NAD(+) + H(+)</text>
        <dbReference type="Rhea" id="RHEA:24384"/>
        <dbReference type="ChEBI" id="CHEBI:15377"/>
        <dbReference type="ChEBI" id="CHEBI:15378"/>
        <dbReference type="ChEBI" id="CHEBI:29985"/>
        <dbReference type="ChEBI" id="CHEBI:30616"/>
        <dbReference type="ChEBI" id="CHEBI:33019"/>
        <dbReference type="ChEBI" id="CHEBI:57540"/>
        <dbReference type="ChEBI" id="CHEBI:58359"/>
        <dbReference type="ChEBI" id="CHEBI:58437"/>
        <dbReference type="ChEBI" id="CHEBI:456215"/>
        <dbReference type="EC" id="6.3.5.1"/>
    </reaction>
</comment>
<keyword evidence="3 8" id="KW-0436">Ligase</keyword>
<dbReference type="EC" id="6.3.5.1" evidence="8"/>
<dbReference type="GO" id="GO:0003952">
    <property type="term" value="F:NAD+ synthase (glutamine-hydrolyzing) activity"/>
    <property type="evidence" value="ECO:0007669"/>
    <property type="project" value="UniProtKB-UniRule"/>
</dbReference>
<dbReference type="GO" id="GO:0004359">
    <property type="term" value="F:glutaminase activity"/>
    <property type="evidence" value="ECO:0007669"/>
    <property type="project" value="InterPro"/>
</dbReference>
<evidence type="ECO:0000256" key="6">
    <source>
        <dbReference type="ARBA" id="ARBA00023027"/>
    </source>
</evidence>
<evidence type="ECO:0000256" key="2">
    <source>
        <dbReference type="ARBA" id="ARBA00007145"/>
    </source>
</evidence>
<evidence type="ECO:0000313" key="12">
    <source>
        <dbReference type="Proteomes" id="UP000716446"/>
    </source>
</evidence>
<dbReference type="GO" id="GO:0005524">
    <property type="term" value="F:ATP binding"/>
    <property type="evidence" value="ECO:0007669"/>
    <property type="project" value="UniProtKB-UniRule"/>
</dbReference>
<dbReference type="HAMAP" id="MF_02090">
    <property type="entry name" value="NadE_glutamine_dep"/>
    <property type="match status" value="1"/>
</dbReference>
<dbReference type="GO" id="GO:0009435">
    <property type="term" value="P:NAD+ biosynthetic process"/>
    <property type="evidence" value="ECO:0007669"/>
    <property type="project" value="UniProtKB-UniRule"/>
</dbReference>
<dbReference type="InterPro" id="IPR003694">
    <property type="entry name" value="NAD_synthase"/>
</dbReference>
<evidence type="ECO:0000256" key="5">
    <source>
        <dbReference type="ARBA" id="ARBA00022840"/>
    </source>
</evidence>
<dbReference type="Gene3D" id="3.40.50.620">
    <property type="entry name" value="HUPs"/>
    <property type="match status" value="1"/>
</dbReference>
<dbReference type="CDD" id="cd00553">
    <property type="entry name" value="NAD_synthase"/>
    <property type="match status" value="1"/>
</dbReference>
<dbReference type="Pfam" id="PF00795">
    <property type="entry name" value="CN_hydrolase"/>
    <property type="match status" value="1"/>
</dbReference>
<dbReference type="InterPro" id="IPR036526">
    <property type="entry name" value="C-N_Hydrolase_sf"/>
</dbReference>
<evidence type="ECO:0000259" key="10">
    <source>
        <dbReference type="PROSITE" id="PS50263"/>
    </source>
</evidence>
<dbReference type="PIRSF" id="PIRSF006630">
    <property type="entry name" value="NADS_GAT"/>
    <property type="match status" value="1"/>
</dbReference>
<dbReference type="InterPro" id="IPR014729">
    <property type="entry name" value="Rossmann-like_a/b/a_fold"/>
</dbReference>
<evidence type="ECO:0000256" key="9">
    <source>
        <dbReference type="SAM" id="MobiDB-lite"/>
    </source>
</evidence>
<name>A0A9N8JPL7_9PEZI</name>
<sequence length="787" mass="88678">MPYSVSRSASHLSGVLGAKPEVLVIYPANAFVKSHNVKTQNSRAEKLQAVPSRAIPIVLDNTAHHSIMGRLATISTCQLNQWALDFDGNRDRIVEAIRQAKAAGSKLILTPELCIPGYGLLDHFQELDTFSHSWEVLAEIIKLPDTHDIIIDLGLPVRHNDVPYNARVLALNGKILAIRPKIDLCNDGNYREMRYFTPWTRYRVDTYTLPSEIQELTGQTEVSIGDIIFQTLDATFASELCEELWTPDSPHIQYSLNGAEIILNSSGSHHELRKLDTRINLITNASKSGGVYMYSNQRGCDGDRLYYDGCSLIAINGQTVAQGSQFSLREIEVITSTVDLDDIWSARQSRSRGMQAIKAHEFKRVKVDFAMTQKSQSDRNLRIAKAIEPHYHKPEEEIALGPACWLWDYLRRSKSEGYFVPLSGGIDSCATATIVFSMCRLVVAAIKEGDEKVIKDASRLCPNDDVTKMSAQQFCGRVFSSAFMGMKEQSSKETRSRAEKFANAIGAHHIDCNIDEVFNAVKHLVSTTLNFEPKFKVHGGSKAENLALQNFQSRTRMILSYAFGQLLPTTRGREGGLLVLGSANVDEALRGYLTKYDCSSADINPIGGISKTDLIRFIAWAEHAFELPILQEFIDATPTAELEPITSDYVQSDEVDMGMTYKELSVYGYLRKVRKFGLYSMWEKLCVDWQDQHTPQEVYKKVRDFMFYYRVNRHKMTTITPAYYAEQYAPDDNRYDLRPFLYPPFEFAHRKIENELRLMEAGEAGGAKRNDRTEASVPSKQQAGAPN</sequence>
<protein>
    <recommendedName>
        <fullName evidence="8">Glutamine-dependent NAD(+) synthetase</fullName>
        <ecNumber evidence="8">6.3.5.1</ecNumber>
    </recommendedName>
    <alternativeName>
        <fullName evidence="8">NAD(+) synthase [glutamine-hydrolyzing]</fullName>
    </alternativeName>
</protein>
<dbReference type="SUPFAM" id="SSF52402">
    <property type="entry name" value="Adenine nucleotide alpha hydrolases-like"/>
    <property type="match status" value="1"/>
</dbReference>
<dbReference type="Pfam" id="PF02540">
    <property type="entry name" value="NAD_synthase"/>
    <property type="match status" value="1"/>
</dbReference>
<feature type="compositionally biased region" description="Basic and acidic residues" evidence="9">
    <location>
        <begin position="763"/>
        <end position="774"/>
    </location>
</feature>
<comment type="pathway">
    <text evidence="1 8">Cofactor biosynthesis; NAD(+) biosynthesis; NAD(+) from deamido-NAD(+) (L-Gln route): step 1/1.</text>
</comment>
<dbReference type="InterPro" id="IPR014445">
    <property type="entry name" value="Gln-dep_NAD_synthase"/>
</dbReference>
<dbReference type="NCBIfam" id="TIGR00552">
    <property type="entry name" value="nadE"/>
    <property type="match status" value="1"/>
</dbReference>
<keyword evidence="12" id="KW-1185">Reference proteome</keyword>
<feature type="compositionally biased region" description="Polar residues" evidence="9">
    <location>
        <begin position="776"/>
        <end position="787"/>
    </location>
</feature>
<dbReference type="FunFam" id="3.40.50.620:FF:000036">
    <property type="entry name" value="Glutamine-dependent NAD(+) synthetase"/>
    <property type="match status" value="1"/>
</dbReference>
<dbReference type="AlphaFoldDB" id="A0A9N8JPL7"/>
<comment type="caution">
    <text evidence="11">The sequence shown here is derived from an EMBL/GenBank/DDBJ whole genome shotgun (WGS) entry which is preliminary data.</text>
</comment>
<dbReference type="Gene3D" id="3.60.110.10">
    <property type="entry name" value="Carbon-nitrogen hydrolase"/>
    <property type="match status" value="1"/>
</dbReference>
<feature type="region of interest" description="Disordered" evidence="9">
    <location>
        <begin position="763"/>
        <end position="787"/>
    </location>
</feature>
<dbReference type="CDD" id="cd07570">
    <property type="entry name" value="GAT_Gln-NAD-synth"/>
    <property type="match status" value="1"/>
</dbReference>
<evidence type="ECO:0000256" key="1">
    <source>
        <dbReference type="ARBA" id="ARBA00005188"/>
    </source>
</evidence>
<dbReference type="PROSITE" id="PS50263">
    <property type="entry name" value="CN_HYDROLASE"/>
    <property type="match status" value="1"/>
</dbReference>
<dbReference type="EMBL" id="CAIJEN010000013">
    <property type="protein sequence ID" value="CAD0092236.1"/>
    <property type="molecule type" value="Genomic_DNA"/>
</dbReference>
<dbReference type="Proteomes" id="UP000716446">
    <property type="component" value="Unassembled WGS sequence"/>
</dbReference>
<evidence type="ECO:0000256" key="8">
    <source>
        <dbReference type="PIRNR" id="PIRNR006630"/>
    </source>
</evidence>
<dbReference type="PANTHER" id="PTHR23090:SF9">
    <property type="entry name" value="GLUTAMINE-DEPENDENT NAD(+) SYNTHETASE"/>
    <property type="match status" value="1"/>
</dbReference>
<comment type="similarity">
    <text evidence="2 8">In the C-terminal section; belongs to the NAD synthetase family.</text>
</comment>
<feature type="domain" description="CN hydrolase" evidence="10">
    <location>
        <begin position="72"/>
        <end position="340"/>
    </location>
</feature>
<gene>
    <name evidence="11" type="ORF">AWRI4619_LOCUS7246</name>
</gene>
<dbReference type="GO" id="GO:0005737">
    <property type="term" value="C:cytoplasm"/>
    <property type="evidence" value="ECO:0007669"/>
    <property type="project" value="InterPro"/>
</dbReference>
<evidence type="ECO:0000256" key="3">
    <source>
        <dbReference type="ARBA" id="ARBA00022598"/>
    </source>
</evidence>
<evidence type="ECO:0000256" key="7">
    <source>
        <dbReference type="ARBA" id="ARBA00052340"/>
    </source>
</evidence>
<dbReference type="PANTHER" id="PTHR23090">
    <property type="entry name" value="NH 3 /GLUTAMINE-DEPENDENT NAD + SYNTHETASE"/>
    <property type="match status" value="1"/>
</dbReference>
<evidence type="ECO:0000313" key="11">
    <source>
        <dbReference type="EMBL" id="CAD0092236.1"/>
    </source>
</evidence>
<accession>A0A9N8JPL7</accession>
<dbReference type="SUPFAM" id="SSF56317">
    <property type="entry name" value="Carbon-nitrogen hydrolase"/>
    <property type="match status" value="1"/>
</dbReference>
<reference evidence="11" key="1">
    <citation type="submission" date="2020-06" db="EMBL/GenBank/DDBJ databases">
        <authorList>
            <person name="Onetto C."/>
        </authorList>
    </citation>
    <scope>NUCLEOTIDE SEQUENCE</scope>
</reference>
<dbReference type="FunFam" id="3.60.110.10:FF:000003">
    <property type="entry name" value="Glutamine-dependent NAD(+) synthetase"/>
    <property type="match status" value="1"/>
</dbReference>
<organism evidence="11 12">
    <name type="scientific">Aureobasidium vineae</name>
    <dbReference type="NCBI Taxonomy" id="2773715"/>
    <lineage>
        <taxon>Eukaryota</taxon>
        <taxon>Fungi</taxon>
        <taxon>Dikarya</taxon>
        <taxon>Ascomycota</taxon>
        <taxon>Pezizomycotina</taxon>
        <taxon>Dothideomycetes</taxon>
        <taxon>Dothideomycetidae</taxon>
        <taxon>Dothideales</taxon>
        <taxon>Saccotheciaceae</taxon>
        <taxon>Aureobasidium</taxon>
    </lineage>
</organism>
<dbReference type="InterPro" id="IPR022310">
    <property type="entry name" value="NAD/GMP_synthase"/>
</dbReference>
<dbReference type="InterPro" id="IPR003010">
    <property type="entry name" value="C-N_Hydrolase"/>
</dbReference>
<keyword evidence="6 8" id="KW-0520">NAD</keyword>
<keyword evidence="4 8" id="KW-0547">Nucleotide-binding</keyword>